<evidence type="ECO:0008006" key="4">
    <source>
        <dbReference type="Google" id="ProtNLM"/>
    </source>
</evidence>
<feature type="signal peptide" evidence="1">
    <location>
        <begin position="1"/>
        <end position="19"/>
    </location>
</feature>
<dbReference type="Proteomes" id="UP000694414">
    <property type="component" value="Unplaced"/>
</dbReference>
<protein>
    <recommendedName>
        <fullName evidence="4">Granulocyte-macrophage colony-stimulating factor</fullName>
    </recommendedName>
</protein>
<dbReference type="Ensembl" id="ENSPSMT00000038114.1">
    <property type="protein sequence ID" value="ENSPSMP00000033069.1"/>
    <property type="gene ID" value="ENSPSMG00000022832.1"/>
</dbReference>
<sequence>MRLLCVLLACLPWAPGSHCAPLKADTASPQDNHTAICAEIQRELSADKNTYKGSFNRPQNTSEELCYGEFTKNFTSTLKDLVTKYDKQDHHIKKIYKDMEELTRICPKLKPTDSPTNCTIEQSDFSKFKEALESVITSIEGWKSCKGIKRSLRDPLLPWT</sequence>
<dbReference type="GeneTree" id="ENSGT00910000148765"/>
<reference evidence="2" key="1">
    <citation type="submission" date="2025-08" db="UniProtKB">
        <authorList>
            <consortium name="Ensembl"/>
        </authorList>
    </citation>
    <scope>IDENTIFICATION</scope>
</reference>
<keyword evidence="1" id="KW-0732">Signal</keyword>
<keyword evidence="3" id="KW-1185">Reference proteome</keyword>
<reference evidence="2" key="2">
    <citation type="submission" date="2025-09" db="UniProtKB">
        <authorList>
            <consortium name="Ensembl"/>
        </authorList>
    </citation>
    <scope>IDENTIFICATION</scope>
</reference>
<accession>A0A8C9ARE1</accession>
<dbReference type="AlphaFoldDB" id="A0A8C9ARE1"/>
<evidence type="ECO:0000313" key="2">
    <source>
        <dbReference type="Ensembl" id="ENSPSMP00000033069.1"/>
    </source>
</evidence>
<organism evidence="2 3">
    <name type="scientific">Prolemur simus</name>
    <name type="common">Greater bamboo lemur</name>
    <name type="synonym">Hapalemur simus</name>
    <dbReference type="NCBI Taxonomy" id="1328070"/>
    <lineage>
        <taxon>Eukaryota</taxon>
        <taxon>Metazoa</taxon>
        <taxon>Chordata</taxon>
        <taxon>Craniata</taxon>
        <taxon>Vertebrata</taxon>
        <taxon>Euteleostomi</taxon>
        <taxon>Mammalia</taxon>
        <taxon>Eutheria</taxon>
        <taxon>Euarchontoglires</taxon>
        <taxon>Primates</taxon>
        <taxon>Strepsirrhini</taxon>
        <taxon>Lemuriformes</taxon>
        <taxon>Lemuridae</taxon>
        <taxon>Prolemur</taxon>
    </lineage>
</organism>
<evidence type="ECO:0000256" key="1">
    <source>
        <dbReference type="SAM" id="SignalP"/>
    </source>
</evidence>
<name>A0A8C9ARE1_PROSS</name>
<evidence type="ECO:0000313" key="3">
    <source>
        <dbReference type="Proteomes" id="UP000694414"/>
    </source>
</evidence>
<feature type="chain" id="PRO_5034211136" description="Granulocyte-macrophage colony-stimulating factor" evidence="1">
    <location>
        <begin position="20"/>
        <end position="160"/>
    </location>
</feature>
<proteinExistence type="predicted"/>